<comment type="subunit">
    <text evidence="4 6">Monomer.</text>
</comment>
<dbReference type="FunCoup" id="S4X508">
    <property type="interactions" value="418"/>
</dbReference>
<dbReference type="GO" id="GO:0016020">
    <property type="term" value="C:membrane"/>
    <property type="evidence" value="ECO:0007669"/>
    <property type="project" value="TreeGrafter"/>
</dbReference>
<evidence type="ECO:0000256" key="4">
    <source>
        <dbReference type="HAMAP-Rule" id="MF_00080"/>
    </source>
</evidence>
<evidence type="ECO:0000256" key="2">
    <source>
        <dbReference type="ARBA" id="ARBA00022540"/>
    </source>
</evidence>
<dbReference type="GO" id="GO:0005829">
    <property type="term" value="C:cytosol"/>
    <property type="evidence" value="ECO:0007669"/>
    <property type="project" value="TreeGrafter"/>
</dbReference>
<dbReference type="GO" id="GO:0032790">
    <property type="term" value="P:ribosome disassembly"/>
    <property type="evidence" value="ECO:0007669"/>
    <property type="project" value="TreeGrafter"/>
</dbReference>
<evidence type="ECO:0000256" key="7">
    <source>
        <dbReference type="SAM" id="MobiDB-lite"/>
    </source>
</evidence>
<dbReference type="InterPro" id="IPR036788">
    <property type="entry name" value="T_IF-3_C_sf"/>
</dbReference>
<dbReference type="PANTHER" id="PTHR10938">
    <property type="entry name" value="TRANSLATION INITIATION FACTOR IF-3"/>
    <property type="match status" value="1"/>
</dbReference>
<dbReference type="Pfam" id="PF00707">
    <property type="entry name" value="IF3_C"/>
    <property type="match status" value="1"/>
</dbReference>
<dbReference type="PROSITE" id="PS00938">
    <property type="entry name" value="IF3"/>
    <property type="match status" value="1"/>
</dbReference>
<evidence type="ECO:0000256" key="5">
    <source>
        <dbReference type="NCBIfam" id="TIGR00168"/>
    </source>
</evidence>
<evidence type="ECO:0000256" key="6">
    <source>
        <dbReference type="RuleBase" id="RU000646"/>
    </source>
</evidence>
<feature type="domain" description="Translation initiation factor 3 C-terminal" evidence="8">
    <location>
        <begin position="99"/>
        <end position="183"/>
    </location>
</feature>
<evidence type="ECO:0000259" key="8">
    <source>
        <dbReference type="Pfam" id="PF00707"/>
    </source>
</evidence>
<evidence type="ECO:0000313" key="10">
    <source>
        <dbReference type="EMBL" id="AGP05317.1"/>
    </source>
</evidence>
<comment type="function">
    <text evidence="4 6">IF-3 binds to the 30S ribosomal subunit and shifts the equilibrium between 70S ribosomes and their 50S and 30S subunits in favor of the free subunits, thus enhancing the availability of 30S subunits on which protein synthesis initiation begins.</text>
</comment>
<dbReference type="FunFam" id="3.10.20.80:FF:000001">
    <property type="entry name" value="Translation initiation factor IF-3"/>
    <property type="match status" value="1"/>
</dbReference>
<gene>
    <name evidence="4 10" type="primary">infC</name>
    <name evidence="11" type="ORF">SAMN02746019_00029310</name>
</gene>
<accession>S4X508</accession>
<dbReference type="SUPFAM" id="SSF55200">
    <property type="entry name" value="Translation initiation factor IF3, C-terminal domain"/>
    <property type="match status" value="1"/>
</dbReference>
<dbReference type="InterPro" id="IPR019815">
    <property type="entry name" value="Translation_initiation_fac_3_C"/>
</dbReference>
<sequence length="211" mass="23748">MLSSSRHPVPGKEAHISARKYRVNEAIRARQVRLIGPDGKQIGVVSLVEALALARQHGLDLVEVAPQADPPVCRIMDYGKFMYEQAKKEREARKALKQIVVKEIRLRPTTDPHHVGFKVRDARRFLTDGNKVKVQVRMRGREMTHLQLATDMLQRFAEQVADVGMVEIPPNMEGQSMVMVLAPLRRKGSQPAERKTESSPEVMEGAQDSNP</sequence>
<evidence type="ECO:0000259" key="9">
    <source>
        <dbReference type="Pfam" id="PF05198"/>
    </source>
</evidence>
<keyword evidence="3 4" id="KW-0648">Protein biosynthesis</keyword>
<keyword evidence="4" id="KW-0963">Cytoplasm</keyword>
<evidence type="ECO:0000313" key="12">
    <source>
        <dbReference type="Proteomes" id="UP000197025"/>
    </source>
</evidence>
<dbReference type="InterPro" id="IPR019814">
    <property type="entry name" value="Translation_initiation_fac_3_N"/>
</dbReference>
<feature type="domain" description="Translation initiation factor 3 N-terminal" evidence="9">
    <location>
        <begin position="23"/>
        <end position="92"/>
    </location>
</feature>
<comment type="subcellular location">
    <subcellularLocation>
        <location evidence="4 6">Cytoplasm</location>
    </subcellularLocation>
</comment>
<dbReference type="HAMAP" id="MF_00080">
    <property type="entry name" value="IF_3"/>
    <property type="match status" value="1"/>
</dbReference>
<dbReference type="GO" id="GO:0003743">
    <property type="term" value="F:translation initiation factor activity"/>
    <property type="evidence" value="ECO:0007669"/>
    <property type="project" value="UniProtKB-UniRule"/>
</dbReference>
<comment type="similarity">
    <text evidence="1 4 6">Belongs to the IF-3 family.</text>
</comment>
<dbReference type="GO" id="GO:0043022">
    <property type="term" value="F:ribosome binding"/>
    <property type="evidence" value="ECO:0007669"/>
    <property type="project" value="UniProtKB-ARBA"/>
</dbReference>
<dbReference type="OrthoDB" id="9806014at2"/>
<dbReference type="Gene3D" id="3.30.110.10">
    <property type="entry name" value="Translation initiation factor 3 (IF-3), C-terminal domain"/>
    <property type="match status" value="1"/>
</dbReference>
<dbReference type="EMBL" id="FYEK01000002">
    <property type="protein sequence ID" value="SNB49350.1"/>
    <property type="molecule type" value="Genomic_DNA"/>
</dbReference>
<organism evidence="10">
    <name type="scientific">Thermoflexus hugenholtzii JAD2</name>
    <dbReference type="NCBI Taxonomy" id="877466"/>
    <lineage>
        <taxon>Bacteria</taxon>
        <taxon>Bacillati</taxon>
        <taxon>Chloroflexota</taxon>
        <taxon>Thermoflexia</taxon>
        <taxon>Thermoflexales</taxon>
        <taxon>Thermoflexaceae</taxon>
        <taxon>Thermoflexus</taxon>
    </lineage>
</organism>
<keyword evidence="2 4" id="KW-0396">Initiation factor</keyword>
<evidence type="ECO:0000313" key="11">
    <source>
        <dbReference type="EMBL" id="SNB49350.1"/>
    </source>
</evidence>
<dbReference type="EMBL" id="KF146918">
    <property type="protein sequence ID" value="AGP05317.1"/>
    <property type="molecule type" value="Genomic_DNA"/>
</dbReference>
<dbReference type="AlphaFoldDB" id="S4X508"/>
<feature type="region of interest" description="Disordered" evidence="7">
    <location>
        <begin position="184"/>
        <end position="211"/>
    </location>
</feature>
<dbReference type="InterPro" id="IPR036787">
    <property type="entry name" value="T_IF-3_N_sf"/>
</dbReference>
<dbReference type="RefSeq" id="WP_088569791.1">
    <property type="nucleotide sequence ID" value="NZ_FYEK01000002.1"/>
</dbReference>
<dbReference type="Proteomes" id="UP000197025">
    <property type="component" value="Unassembled WGS sequence"/>
</dbReference>
<reference evidence="11" key="2">
    <citation type="submission" date="2017-06" db="EMBL/GenBank/DDBJ databases">
        <authorList>
            <person name="Kim H.J."/>
            <person name="Triplett B.A."/>
        </authorList>
    </citation>
    <scope>NUCLEOTIDE SEQUENCE [LARGE SCALE GENOMIC DNA]</scope>
    <source>
        <strain evidence="11">JAD2</strain>
    </source>
</reference>
<evidence type="ECO:0000256" key="3">
    <source>
        <dbReference type="ARBA" id="ARBA00022917"/>
    </source>
</evidence>
<dbReference type="PANTHER" id="PTHR10938:SF0">
    <property type="entry name" value="TRANSLATION INITIATION FACTOR IF-3, MITOCHONDRIAL"/>
    <property type="match status" value="1"/>
</dbReference>
<reference evidence="12" key="3">
    <citation type="submission" date="2017-06" db="EMBL/GenBank/DDBJ databases">
        <authorList>
            <person name="Varghese N."/>
            <person name="Submissions S."/>
        </authorList>
    </citation>
    <scope>NUCLEOTIDE SEQUENCE [LARGE SCALE GENOMIC DNA]</scope>
    <source>
        <strain evidence="12">JAD2</strain>
    </source>
</reference>
<dbReference type="NCBIfam" id="TIGR00168">
    <property type="entry name" value="infC"/>
    <property type="match status" value="1"/>
</dbReference>
<reference evidence="10" key="1">
    <citation type="journal article" date="2014" name="Int. J. Syst. Evol. Microbiol.">
        <title>Thermoflexus hugenholtzii gen. nov., sp. nov., a thermophilic, microaerophilic, filamentous bacterium representing a novel class in the Chloroflexi, Thermoflexia classis nov., and description of Thermoflexaceae fam. nov. and Thermoflexales ord. nov.</title>
        <authorList>
            <person name="Dodsworth J.A."/>
            <person name="Gevorkian J."/>
            <person name="Despujos F."/>
            <person name="Cole J.K."/>
            <person name="Murugapiran S.K."/>
            <person name="Ming H."/>
            <person name="Li W.J."/>
            <person name="Zhang G."/>
            <person name="Dohnalkova A."/>
            <person name="Hedlund B.P."/>
        </authorList>
    </citation>
    <scope>NUCLEOTIDE SEQUENCE</scope>
    <source>
        <strain evidence="10">JAD2</strain>
    </source>
</reference>
<name>S4X508_9CHLR</name>
<keyword evidence="12" id="KW-1185">Reference proteome</keyword>
<proteinExistence type="inferred from homology"/>
<dbReference type="Pfam" id="PF05198">
    <property type="entry name" value="IF3_N"/>
    <property type="match status" value="1"/>
</dbReference>
<dbReference type="InterPro" id="IPR019813">
    <property type="entry name" value="Translation_initiation_fac3_CS"/>
</dbReference>
<evidence type="ECO:0000256" key="1">
    <source>
        <dbReference type="ARBA" id="ARBA00005439"/>
    </source>
</evidence>
<protein>
    <recommendedName>
        <fullName evidence="4 5">Translation initiation factor IF-3</fullName>
    </recommendedName>
</protein>
<dbReference type="FunFam" id="3.30.110.10:FF:000001">
    <property type="entry name" value="Translation initiation factor IF-3"/>
    <property type="match status" value="1"/>
</dbReference>
<dbReference type="Gene3D" id="3.10.20.80">
    <property type="entry name" value="Translation initiation factor 3 (IF-3), N-terminal domain"/>
    <property type="match status" value="1"/>
</dbReference>
<dbReference type="InterPro" id="IPR001288">
    <property type="entry name" value="Translation_initiation_fac_3"/>
</dbReference>
<dbReference type="SUPFAM" id="SSF54364">
    <property type="entry name" value="Translation initiation factor IF3, N-terminal domain"/>
    <property type="match status" value="1"/>
</dbReference>